<gene>
    <name evidence="1" type="ORF">GWI33_005970</name>
</gene>
<dbReference type="Proteomes" id="UP000625711">
    <property type="component" value="Unassembled WGS sequence"/>
</dbReference>
<sequence>MEKVNYSGSLYVAHFAKLKSTVKHSYDRSRHKNNEAKQQQADVGINALQALNRPSTPNRGFTKPAADSWSTARLPYLAATVATVGVLFLPICSATDGGQTINRPGENER</sequence>
<dbReference type="AlphaFoldDB" id="A0A834J046"/>
<dbReference type="EMBL" id="JAACXV010000004">
    <property type="protein sequence ID" value="KAF7287618.1"/>
    <property type="molecule type" value="Genomic_DNA"/>
</dbReference>
<accession>A0A834J046</accession>
<name>A0A834J046_RHYFE</name>
<organism evidence="1 2">
    <name type="scientific">Rhynchophorus ferrugineus</name>
    <name type="common">Red palm weevil</name>
    <name type="synonym">Curculio ferrugineus</name>
    <dbReference type="NCBI Taxonomy" id="354439"/>
    <lineage>
        <taxon>Eukaryota</taxon>
        <taxon>Metazoa</taxon>
        <taxon>Ecdysozoa</taxon>
        <taxon>Arthropoda</taxon>
        <taxon>Hexapoda</taxon>
        <taxon>Insecta</taxon>
        <taxon>Pterygota</taxon>
        <taxon>Neoptera</taxon>
        <taxon>Endopterygota</taxon>
        <taxon>Coleoptera</taxon>
        <taxon>Polyphaga</taxon>
        <taxon>Cucujiformia</taxon>
        <taxon>Curculionidae</taxon>
        <taxon>Dryophthorinae</taxon>
        <taxon>Rhynchophorus</taxon>
    </lineage>
</organism>
<reference evidence="1" key="1">
    <citation type="submission" date="2020-08" db="EMBL/GenBank/DDBJ databases">
        <title>Genome sequencing and assembly of the red palm weevil Rhynchophorus ferrugineus.</title>
        <authorList>
            <person name="Dias G.B."/>
            <person name="Bergman C.M."/>
            <person name="Manee M."/>
        </authorList>
    </citation>
    <scope>NUCLEOTIDE SEQUENCE</scope>
    <source>
        <strain evidence="1">AA-2017</strain>
        <tissue evidence="1">Whole larva</tissue>
    </source>
</reference>
<proteinExistence type="predicted"/>
<protein>
    <submittedName>
        <fullName evidence="1">Uncharacterized protein</fullName>
    </submittedName>
</protein>
<evidence type="ECO:0000313" key="2">
    <source>
        <dbReference type="Proteomes" id="UP000625711"/>
    </source>
</evidence>
<comment type="caution">
    <text evidence="1">The sequence shown here is derived from an EMBL/GenBank/DDBJ whole genome shotgun (WGS) entry which is preliminary data.</text>
</comment>
<evidence type="ECO:0000313" key="1">
    <source>
        <dbReference type="EMBL" id="KAF7287618.1"/>
    </source>
</evidence>
<keyword evidence="2" id="KW-1185">Reference proteome</keyword>